<evidence type="ECO:0000256" key="1">
    <source>
        <dbReference type="SAM" id="Phobius"/>
    </source>
</evidence>
<keyword evidence="1" id="KW-0812">Transmembrane</keyword>
<dbReference type="CDD" id="cd00519">
    <property type="entry name" value="Lipase_3"/>
    <property type="match status" value="1"/>
</dbReference>
<keyword evidence="1" id="KW-1133">Transmembrane helix</keyword>
<accession>A0AAW1QBR9</accession>
<feature type="transmembrane region" description="Helical" evidence="1">
    <location>
        <begin position="95"/>
        <end position="118"/>
    </location>
</feature>
<feature type="transmembrane region" description="Helical" evidence="1">
    <location>
        <begin position="404"/>
        <end position="426"/>
    </location>
</feature>
<dbReference type="Pfam" id="PF01764">
    <property type="entry name" value="Lipase_3"/>
    <property type="match status" value="1"/>
</dbReference>
<dbReference type="PANTHER" id="PTHR45856">
    <property type="entry name" value="ALPHA/BETA-HYDROLASES SUPERFAMILY PROTEIN"/>
    <property type="match status" value="1"/>
</dbReference>
<proteinExistence type="predicted"/>
<feature type="transmembrane region" description="Helical" evidence="1">
    <location>
        <begin position="177"/>
        <end position="196"/>
    </location>
</feature>
<sequence>MSETHTTVEVALEPDVIQATVSERSSVATIPEGQQSSQERASVTNGLYSLETASSNSSSSAPLGDMAGAKAGQHYQPKKDILTRIECITDFQMKVILTLIDTGQIAALVILISELVYLVHKADEINFGHRLIPELYNVIIGGICLGAQLAMLCWVLERIIRSMAMGKVWRHRRKRGNILVILELIVMILNSVAFIFPNAYLLGCHCCNGYHHAIGWSAFARWSCWNTIFLLVCMTAHNANPYDGPVHLSRLSRNALPPRSDGVYWDAPLAVHIPKLCLWIIFEAMIGMVAFNRTYGAEFAPAGPSLCGQLLKFPIQDCSESVVEQVFVGLLLGCSMVFFLLWIWYIYHGKHVLNQRAYNDYKVGNMLLRLQERSRWPFIILFTISFTVLWYSRINTCAAIKMTWLGLLSIQVMATFNTIAWCWILMPNEPRDKTPTLQCWLQEHAWTTQDMLSLRALWDQHSGTNTAIRDQPIFCFELAMKAFYWSGLVYDGKSVRNYDERLSWGMELMETVEHDVMAEELYDSKALFAWGPKGGVLSFRGTASFKNCLTDIRAWSVLQYPSTTTSWWLPRPRVHSGFSRAWRANSFSDIVVSRVCGVAQHQSTQVDRPWPLLITGHSMGGALAMLAAPEITTALQQAGNAVHVSCYTFGAPRTGNHAFAREYARLVPDTWGLINDQDIVARRGKMCGLYKRPGHRVIVNPRGDLIVRPTYGEASVHRTPGGGSMINHYLASYQQALLAICLAQFSSKRYRTGMRGVLSLAEGSSPFARLFEQELGLSIPDMIEMSSMEGRFETPSKRLKPIRFIRRSREGWGHPADPASPVRPAGDSGSAMRNSLCPATCSAFCCAS</sequence>
<dbReference type="InterPro" id="IPR051218">
    <property type="entry name" value="Sec_MonoDiacylglyc_Lipase"/>
</dbReference>
<comment type="caution">
    <text evidence="3">The sequence shown here is derived from an EMBL/GenBank/DDBJ whole genome shotgun (WGS) entry which is preliminary data.</text>
</comment>
<feature type="transmembrane region" description="Helical" evidence="1">
    <location>
        <begin position="138"/>
        <end position="156"/>
    </location>
</feature>
<evidence type="ECO:0000313" key="4">
    <source>
        <dbReference type="Proteomes" id="UP001438707"/>
    </source>
</evidence>
<dbReference type="GO" id="GO:0006629">
    <property type="term" value="P:lipid metabolic process"/>
    <property type="evidence" value="ECO:0007669"/>
    <property type="project" value="InterPro"/>
</dbReference>
<dbReference type="InterPro" id="IPR029058">
    <property type="entry name" value="AB_hydrolase_fold"/>
</dbReference>
<dbReference type="Gene3D" id="3.40.50.1820">
    <property type="entry name" value="alpha/beta hydrolase"/>
    <property type="match status" value="1"/>
</dbReference>
<feature type="transmembrane region" description="Helical" evidence="1">
    <location>
        <begin position="326"/>
        <end position="347"/>
    </location>
</feature>
<dbReference type="InterPro" id="IPR002921">
    <property type="entry name" value="Fungal_lipase-type"/>
</dbReference>
<evidence type="ECO:0000313" key="3">
    <source>
        <dbReference type="EMBL" id="KAK9818603.1"/>
    </source>
</evidence>
<feature type="transmembrane region" description="Helical" evidence="1">
    <location>
        <begin position="376"/>
        <end position="392"/>
    </location>
</feature>
<dbReference type="AlphaFoldDB" id="A0AAW1QBR9"/>
<dbReference type="EMBL" id="JALJOS010000059">
    <property type="protein sequence ID" value="KAK9818603.1"/>
    <property type="molecule type" value="Genomic_DNA"/>
</dbReference>
<feature type="domain" description="Fungal lipase-type" evidence="2">
    <location>
        <begin position="536"/>
        <end position="682"/>
    </location>
</feature>
<dbReference type="SUPFAM" id="SSF53474">
    <property type="entry name" value="alpha/beta-Hydrolases"/>
    <property type="match status" value="1"/>
</dbReference>
<dbReference type="PANTHER" id="PTHR45856:SF24">
    <property type="entry name" value="FUNGAL LIPASE-LIKE DOMAIN-CONTAINING PROTEIN"/>
    <property type="match status" value="1"/>
</dbReference>
<dbReference type="Proteomes" id="UP001438707">
    <property type="component" value="Unassembled WGS sequence"/>
</dbReference>
<evidence type="ECO:0000259" key="2">
    <source>
        <dbReference type="Pfam" id="PF01764"/>
    </source>
</evidence>
<protein>
    <recommendedName>
        <fullName evidence="2">Fungal lipase-type domain-containing protein</fullName>
    </recommendedName>
</protein>
<keyword evidence="4" id="KW-1185">Reference proteome</keyword>
<reference evidence="3 4" key="1">
    <citation type="journal article" date="2024" name="Nat. Commun.">
        <title>Phylogenomics reveals the evolutionary origins of lichenization in chlorophyte algae.</title>
        <authorList>
            <person name="Puginier C."/>
            <person name="Libourel C."/>
            <person name="Otte J."/>
            <person name="Skaloud P."/>
            <person name="Haon M."/>
            <person name="Grisel S."/>
            <person name="Petersen M."/>
            <person name="Berrin J.G."/>
            <person name="Delaux P.M."/>
            <person name="Dal Grande F."/>
            <person name="Keller J."/>
        </authorList>
    </citation>
    <scope>NUCLEOTIDE SEQUENCE [LARGE SCALE GENOMIC DNA]</scope>
    <source>
        <strain evidence="3 4">SAG 2145</strain>
    </source>
</reference>
<organism evidence="3 4">
    <name type="scientific">Apatococcus lobatus</name>
    <dbReference type="NCBI Taxonomy" id="904363"/>
    <lineage>
        <taxon>Eukaryota</taxon>
        <taxon>Viridiplantae</taxon>
        <taxon>Chlorophyta</taxon>
        <taxon>core chlorophytes</taxon>
        <taxon>Trebouxiophyceae</taxon>
        <taxon>Chlorellales</taxon>
        <taxon>Chlorellaceae</taxon>
        <taxon>Apatococcus</taxon>
    </lineage>
</organism>
<name>A0AAW1QBR9_9CHLO</name>
<keyword evidence="1" id="KW-0472">Membrane</keyword>
<gene>
    <name evidence="3" type="ORF">WJX74_009103</name>
</gene>